<dbReference type="InterPro" id="IPR051458">
    <property type="entry name" value="Cyt/Met_Dipeptidase"/>
</dbReference>
<keyword evidence="2" id="KW-0479">Metal-binding</keyword>
<evidence type="ECO:0000313" key="6">
    <source>
        <dbReference type="Proteomes" id="UP000681594"/>
    </source>
</evidence>
<evidence type="ECO:0000256" key="1">
    <source>
        <dbReference type="ARBA" id="ARBA00022670"/>
    </source>
</evidence>
<dbReference type="SUPFAM" id="SSF53187">
    <property type="entry name" value="Zn-dependent exopeptidases"/>
    <property type="match status" value="1"/>
</dbReference>
<organism evidence="5 6">
    <name type="scientific">Pararoseomonas baculiformis</name>
    <dbReference type="NCBI Taxonomy" id="2820812"/>
    <lineage>
        <taxon>Bacteria</taxon>
        <taxon>Pseudomonadati</taxon>
        <taxon>Pseudomonadota</taxon>
        <taxon>Alphaproteobacteria</taxon>
        <taxon>Acetobacterales</taxon>
        <taxon>Acetobacteraceae</taxon>
        <taxon>Pararoseomonas</taxon>
    </lineage>
</organism>
<dbReference type="PANTHER" id="PTHR43270:SF12">
    <property type="entry name" value="SUCCINYL-DIAMINOPIMELATE DESUCCINYLASE"/>
    <property type="match status" value="1"/>
</dbReference>
<evidence type="ECO:0000313" key="5">
    <source>
        <dbReference type="EMBL" id="MBP0447481.1"/>
    </source>
</evidence>
<protein>
    <submittedName>
        <fullName evidence="5">M20/M25/M40 family metallo-hydrolase</fullName>
    </submittedName>
</protein>
<sequence>MDHLSQVIARINAAEAEIRTRYFEFLRIPSVSAQPQHAGDCRLAGEWLVSELKAIGFTAELRETKGHPAVVAHHPGPGTGTVPLLYYGHYDVQPAEPFDLWTSPPFEPTMKEGRNGPVTVARGAVDDKGQVMTWLAAMRAWHEVAGGPPTAIRVLVEGEEEIGSPSLDAFLQEHAAELRQARAVIVSDTNMWDPKTPAISARLRGMAYAQIDIFAASRDLHSGLYGGMALNPINLLAKILAELTDADGRIQLPGFYDGVPEIGGNLDAAWDSLGFDEKRFLGDIGLSVPAGERGLKPLVRQWARPTCDVNGIWGGYAGPGAKTVIAAEAHAKVSFRLVGDQDPNAVLDSLEEFVRSRLPADARAEIQRFSTAAPVVVPEDSPEVAAAQRALAAEYGRPAVLIGSGGSIPVVESFRRILGLDSVLVGFGLDDDQVHSPNEKFDWASLMHGARSHARLLAELAG</sequence>
<comment type="caution">
    <text evidence="5">The sequence shown here is derived from an EMBL/GenBank/DDBJ whole genome shotgun (WGS) entry which is preliminary data.</text>
</comment>
<name>A0ABS4AKF1_9PROT</name>
<evidence type="ECO:0000256" key="2">
    <source>
        <dbReference type="ARBA" id="ARBA00022723"/>
    </source>
</evidence>
<gene>
    <name evidence="5" type="ORF">J8J14_22220</name>
</gene>
<feature type="domain" description="Peptidase M20 dimerisation" evidence="4">
    <location>
        <begin position="204"/>
        <end position="361"/>
    </location>
</feature>
<dbReference type="RefSeq" id="WP_209381749.1">
    <property type="nucleotide sequence ID" value="NZ_JAGIZB010000038.1"/>
</dbReference>
<dbReference type="InterPro" id="IPR002933">
    <property type="entry name" value="Peptidase_M20"/>
</dbReference>
<dbReference type="Pfam" id="PF07687">
    <property type="entry name" value="M20_dimer"/>
    <property type="match status" value="1"/>
</dbReference>
<keyword evidence="6" id="KW-1185">Reference proteome</keyword>
<dbReference type="Pfam" id="PF01546">
    <property type="entry name" value="Peptidase_M20"/>
    <property type="match status" value="1"/>
</dbReference>
<keyword evidence="3" id="KW-0378">Hydrolase</keyword>
<dbReference type="Gene3D" id="3.40.630.10">
    <property type="entry name" value="Zn peptidases"/>
    <property type="match status" value="1"/>
</dbReference>
<proteinExistence type="predicted"/>
<reference evidence="5 6" key="1">
    <citation type="submission" date="2021-03" db="EMBL/GenBank/DDBJ databases">
        <authorList>
            <person name="So Y."/>
        </authorList>
    </citation>
    <scope>NUCLEOTIDE SEQUENCE [LARGE SCALE GENOMIC DNA]</scope>
    <source>
        <strain evidence="5 6">SSH11</strain>
    </source>
</reference>
<evidence type="ECO:0000256" key="3">
    <source>
        <dbReference type="ARBA" id="ARBA00022801"/>
    </source>
</evidence>
<dbReference type="Gene3D" id="3.30.70.360">
    <property type="match status" value="1"/>
</dbReference>
<dbReference type="InterPro" id="IPR011650">
    <property type="entry name" value="Peptidase_M20_dimer"/>
</dbReference>
<dbReference type="Proteomes" id="UP000681594">
    <property type="component" value="Unassembled WGS sequence"/>
</dbReference>
<accession>A0ABS4AKF1</accession>
<dbReference type="PANTHER" id="PTHR43270">
    <property type="entry name" value="BETA-ALA-HIS DIPEPTIDASE"/>
    <property type="match status" value="1"/>
</dbReference>
<evidence type="ECO:0000259" key="4">
    <source>
        <dbReference type="Pfam" id="PF07687"/>
    </source>
</evidence>
<dbReference type="NCBIfam" id="NF006579">
    <property type="entry name" value="PRK09104.1"/>
    <property type="match status" value="1"/>
</dbReference>
<dbReference type="EMBL" id="JAGIZB010000038">
    <property type="protein sequence ID" value="MBP0447481.1"/>
    <property type="molecule type" value="Genomic_DNA"/>
</dbReference>
<keyword evidence="1" id="KW-0645">Protease</keyword>